<name>A0A3M5E101_PSEAI</name>
<comment type="subcellular location">
    <subcellularLocation>
        <location evidence="2">Cell membrane</location>
        <topology evidence="2">Multi-pass membrane protein</topology>
    </subcellularLocation>
</comment>
<dbReference type="InterPro" id="IPR052168">
    <property type="entry name" value="Cytochrome_b561_oxidase"/>
</dbReference>
<keyword evidence="3" id="KW-0813">Transport</keyword>
<dbReference type="Pfam" id="PF01292">
    <property type="entry name" value="Ni_hydr_CYTB"/>
    <property type="match status" value="1"/>
</dbReference>
<evidence type="ECO:0000256" key="9">
    <source>
        <dbReference type="ARBA" id="ARBA00022989"/>
    </source>
</evidence>
<keyword evidence="9 13" id="KW-1133">Transmembrane helix</keyword>
<evidence type="ECO:0000256" key="5">
    <source>
        <dbReference type="ARBA" id="ARBA00022617"/>
    </source>
</evidence>
<dbReference type="AlphaFoldDB" id="A0A3M5E101"/>
<dbReference type="GO" id="GO:0046872">
    <property type="term" value="F:metal ion binding"/>
    <property type="evidence" value="ECO:0007669"/>
    <property type="project" value="UniProtKB-KW"/>
</dbReference>
<evidence type="ECO:0000256" key="1">
    <source>
        <dbReference type="ARBA" id="ARBA00001970"/>
    </source>
</evidence>
<dbReference type="InterPro" id="IPR016174">
    <property type="entry name" value="Di-haem_cyt_TM"/>
</dbReference>
<keyword evidence="11 13" id="KW-0472">Membrane</keyword>
<proteinExistence type="inferred from homology"/>
<gene>
    <name evidence="15" type="ORF">ALP65_00170</name>
</gene>
<organism evidence="15 16">
    <name type="scientific">Pseudomonas aeruginosa</name>
    <dbReference type="NCBI Taxonomy" id="287"/>
    <lineage>
        <taxon>Bacteria</taxon>
        <taxon>Pseudomonadati</taxon>
        <taxon>Pseudomonadota</taxon>
        <taxon>Gammaproteobacteria</taxon>
        <taxon>Pseudomonadales</taxon>
        <taxon>Pseudomonadaceae</taxon>
        <taxon>Pseudomonas</taxon>
    </lineage>
</organism>
<evidence type="ECO:0000256" key="8">
    <source>
        <dbReference type="ARBA" id="ARBA00022982"/>
    </source>
</evidence>
<dbReference type="GO" id="GO:0005886">
    <property type="term" value="C:plasma membrane"/>
    <property type="evidence" value="ECO:0007669"/>
    <property type="project" value="UniProtKB-SubCell"/>
</dbReference>
<keyword evidence="5" id="KW-0349">Heme</keyword>
<dbReference type="SUPFAM" id="SSF81342">
    <property type="entry name" value="Transmembrane di-heme cytochromes"/>
    <property type="match status" value="1"/>
</dbReference>
<evidence type="ECO:0000256" key="12">
    <source>
        <dbReference type="ARBA" id="ARBA00037975"/>
    </source>
</evidence>
<evidence type="ECO:0000256" key="13">
    <source>
        <dbReference type="SAM" id="Phobius"/>
    </source>
</evidence>
<keyword evidence="6 13" id="KW-0812">Transmembrane</keyword>
<evidence type="ECO:0000256" key="4">
    <source>
        <dbReference type="ARBA" id="ARBA00022475"/>
    </source>
</evidence>
<feature type="transmembrane region" description="Helical" evidence="13">
    <location>
        <begin position="55"/>
        <end position="73"/>
    </location>
</feature>
<dbReference type="PANTHER" id="PTHR30529:SF3">
    <property type="entry name" value="CYTOCHROME B561 HOMOLOG 1"/>
    <property type="match status" value="1"/>
</dbReference>
<dbReference type="GO" id="GO:0022904">
    <property type="term" value="P:respiratory electron transport chain"/>
    <property type="evidence" value="ECO:0007669"/>
    <property type="project" value="InterPro"/>
</dbReference>
<keyword evidence="8" id="KW-0249">Electron transport</keyword>
<feature type="domain" description="Cytochrome b561 bacterial/Ni-hydrogenase" evidence="14">
    <location>
        <begin position="10"/>
        <end position="180"/>
    </location>
</feature>
<accession>A0A3M5E101</accession>
<keyword evidence="10" id="KW-0408">Iron</keyword>
<evidence type="ECO:0000256" key="7">
    <source>
        <dbReference type="ARBA" id="ARBA00022723"/>
    </source>
</evidence>
<evidence type="ECO:0000256" key="2">
    <source>
        <dbReference type="ARBA" id="ARBA00004651"/>
    </source>
</evidence>
<dbReference type="InterPro" id="IPR011577">
    <property type="entry name" value="Cyt_b561_bac/Ni-Hgenase"/>
</dbReference>
<evidence type="ECO:0000256" key="10">
    <source>
        <dbReference type="ARBA" id="ARBA00023004"/>
    </source>
</evidence>
<comment type="caution">
    <text evidence="15">The sequence shown here is derived from an EMBL/GenBank/DDBJ whole genome shotgun (WGS) entry which is preliminary data.</text>
</comment>
<comment type="cofactor">
    <cofactor evidence="1">
        <name>heme b</name>
        <dbReference type="ChEBI" id="CHEBI:60344"/>
    </cofactor>
</comment>
<sequence>MMSWKNTESRYGSLTIVLHWLTLLLIAGVYACIELKGNFPKGSETRELLKQWHFMLGLSVFLLVWLRLLVRLATPTPRIEPAIPAWQATLARLMHYALYLMMIGLPFAGWLILSAAGKPIPFFGLELPPLVDKNPDLAGQIKEWHETIGNAGYFLIGLHAAAALFHHFVSRDNTLVRMLPQRR</sequence>
<evidence type="ECO:0000259" key="14">
    <source>
        <dbReference type="Pfam" id="PF01292"/>
    </source>
</evidence>
<dbReference type="PROSITE" id="PS51257">
    <property type="entry name" value="PROKAR_LIPOPROTEIN"/>
    <property type="match status" value="1"/>
</dbReference>
<dbReference type="PANTHER" id="PTHR30529">
    <property type="entry name" value="CYTOCHROME B561"/>
    <property type="match status" value="1"/>
</dbReference>
<dbReference type="EMBL" id="RBSQ01000600">
    <property type="protein sequence ID" value="RMS55177.1"/>
    <property type="molecule type" value="Genomic_DNA"/>
</dbReference>
<evidence type="ECO:0000256" key="3">
    <source>
        <dbReference type="ARBA" id="ARBA00022448"/>
    </source>
</evidence>
<evidence type="ECO:0000256" key="11">
    <source>
        <dbReference type="ARBA" id="ARBA00023136"/>
    </source>
</evidence>
<reference evidence="15 16" key="1">
    <citation type="submission" date="2018-08" db="EMBL/GenBank/DDBJ databases">
        <title>Recombination of ecologically and evolutionarily significant loci maintains genetic cohesion in the Pseudomonas syringae species complex.</title>
        <authorList>
            <person name="Dillon M."/>
            <person name="Thakur S."/>
            <person name="Almeida R.N.D."/>
            <person name="Weir B.S."/>
            <person name="Guttman D.S."/>
        </authorList>
    </citation>
    <scope>NUCLEOTIDE SEQUENCE [LARGE SCALE GENOMIC DNA]</scope>
    <source>
        <strain evidence="15 16">ICMP 7846</strain>
    </source>
</reference>
<keyword evidence="7" id="KW-0479">Metal-binding</keyword>
<evidence type="ECO:0000256" key="6">
    <source>
        <dbReference type="ARBA" id="ARBA00022692"/>
    </source>
</evidence>
<keyword evidence="4" id="KW-1003">Cell membrane</keyword>
<feature type="transmembrane region" description="Helical" evidence="13">
    <location>
        <begin position="151"/>
        <end position="169"/>
    </location>
</feature>
<protein>
    <recommendedName>
        <fullName evidence="14">Cytochrome b561 bacterial/Ni-hydrogenase domain-containing protein</fullName>
    </recommendedName>
</protein>
<dbReference type="Proteomes" id="UP000270834">
    <property type="component" value="Unassembled WGS sequence"/>
</dbReference>
<evidence type="ECO:0000313" key="15">
    <source>
        <dbReference type="EMBL" id="RMS55177.1"/>
    </source>
</evidence>
<feature type="transmembrane region" description="Helical" evidence="13">
    <location>
        <begin position="93"/>
        <end position="113"/>
    </location>
</feature>
<dbReference type="GO" id="GO:0009055">
    <property type="term" value="F:electron transfer activity"/>
    <property type="evidence" value="ECO:0007669"/>
    <property type="project" value="InterPro"/>
</dbReference>
<evidence type="ECO:0000313" key="16">
    <source>
        <dbReference type="Proteomes" id="UP000270834"/>
    </source>
</evidence>
<comment type="similarity">
    <text evidence="12">Belongs to the cytochrome b561 family.</text>
</comment>
<dbReference type="GO" id="GO:0020037">
    <property type="term" value="F:heme binding"/>
    <property type="evidence" value="ECO:0007669"/>
    <property type="project" value="TreeGrafter"/>
</dbReference>